<dbReference type="InterPro" id="IPR013783">
    <property type="entry name" value="Ig-like_fold"/>
</dbReference>
<dbReference type="OMA" id="HNYDNVN"/>
<keyword evidence="3" id="KW-1185">Reference proteome</keyword>
<dbReference type="GeneID" id="110979047"/>
<dbReference type="RefSeq" id="XP_022090214.1">
    <property type="nucleotide sequence ID" value="XM_022234522.1"/>
</dbReference>
<dbReference type="InterPro" id="IPR036179">
    <property type="entry name" value="Ig-like_dom_sf"/>
</dbReference>
<reference evidence="4" key="1">
    <citation type="submission" date="2025-08" db="UniProtKB">
        <authorList>
            <consortium name="RefSeq"/>
        </authorList>
    </citation>
    <scope>IDENTIFICATION</scope>
</reference>
<dbReference type="AlphaFoldDB" id="A0A8B7YAD8"/>
<feature type="domain" description="Ig-like" evidence="2">
    <location>
        <begin position="1"/>
        <end position="93"/>
    </location>
</feature>
<sequence>MVISPREPINGENATLKCTAGDFDPDLHSWVWQKGVNESYFDVTASDRILFSPVERAFLTFYSQTLTIVGLKESDEATYLCIVVESSTGTFINNGAGALFVNYPSEFPVCSPEGPAEVMVGDSLYCRTVSDERSPDARTSDYVSSLKSDWILISLNDTETGSQLEKKVTSIDDELTFFCFSISEKTNKTLSCKIGPLTVTFEASSITSPLLIAGIVISVLVTVFSFCVILLCFRYSPQCLCQIRMFFSRSDTPFPQSDSNNLSELQTGNHLYETSITGPPADGFHGGSGNNVLAAENRSLNTSEVDQNLTSVSECGMSHEGAFFKLNKKDNSNSMTKSANTDSYMELNPSKLNTDMYTELKL</sequence>
<dbReference type="Proteomes" id="UP000694845">
    <property type="component" value="Unplaced"/>
</dbReference>
<name>A0A8B7YAD8_ACAPL</name>
<dbReference type="PROSITE" id="PS50835">
    <property type="entry name" value="IG_LIKE"/>
    <property type="match status" value="1"/>
</dbReference>
<proteinExistence type="predicted"/>
<keyword evidence="1" id="KW-1133">Transmembrane helix</keyword>
<organism evidence="3 4">
    <name type="scientific">Acanthaster planci</name>
    <name type="common">Crown-of-thorns starfish</name>
    <dbReference type="NCBI Taxonomy" id="133434"/>
    <lineage>
        <taxon>Eukaryota</taxon>
        <taxon>Metazoa</taxon>
        <taxon>Echinodermata</taxon>
        <taxon>Eleutherozoa</taxon>
        <taxon>Asterozoa</taxon>
        <taxon>Asteroidea</taxon>
        <taxon>Valvatacea</taxon>
        <taxon>Valvatida</taxon>
        <taxon>Acanthasteridae</taxon>
        <taxon>Acanthaster</taxon>
    </lineage>
</organism>
<evidence type="ECO:0000256" key="1">
    <source>
        <dbReference type="SAM" id="Phobius"/>
    </source>
</evidence>
<dbReference type="InterPro" id="IPR007110">
    <property type="entry name" value="Ig-like_dom"/>
</dbReference>
<dbReference type="Gene3D" id="2.60.40.10">
    <property type="entry name" value="Immunoglobulins"/>
    <property type="match status" value="1"/>
</dbReference>
<dbReference type="KEGG" id="aplc:110979047"/>
<evidence type="ECO:0000313" key="3">
    <source>
        <dbReference type="Proteomes" id="UP000694845"/>
    </source>
</evidence>
<evidence type="ECO:0000259" key="2">
    <source>
        <dbReference type="PROSITE" id="PS50835"/>
    </source>
</evidence>
<keyword evidence="1" id="KW-0812">Transmembrane</keyword>
<protein>
    <submittedName>
        <fullName evidence="4">Uncharacterized protein LOC110979047</fullName>
    </submittedName>
</protein>
<evidence type="ECO:0000313" key="4">
    <source>
        <dbReference type="RefSeq" id="XP_022090214.1"/>
    </source>
</evidence>
<keyword evidence="1" id="KW-0472">Membrane</keyword>
<dbReference type="SUPFAM" id="SSF48726">
    <property type="entry name" value="Immunoglobulin"/>
    <property type="match status" value="1"/>
</dbReference>
<accession>A0A8B7YAD8</accession>
<gene>
    <name evidence="4" type="primary">LOC110979047</name>
</gene>
<feature type="transmembrane region" description="Helical" evidence="1">
    <location>
        <begin position="210"/>
        <end position="235"/>
    </location>
</feature>